<evidence type="ECO:0000313" key="4">
    <source>
        <dbReference type="Proteomes" id="UP000225706"/>
    </source>
</evidence>
<dbReference type="AlphaFoldDB" id="A0A2B4RRQ8"/>
<keyword evidence="4" id="KW-1185">Reference proteome</keyword>
<dbReference type="Gene3D" id="2.60.40.10">
    <property type="entry name" value="Immunoglobulins"/>
    <property type="match status" value="1"/>
</dbReference>
<dbReference type="OrthoDB" id="1668230at2759"/>
<dbReference type="InterPro" id="IPR003961">
    <property type="entry name" value="FN3_dom"/>
</dbReference>
<comment type="caution">
    <text evidence="3">The sequence shown here is derived from an EMBL/GenBank/DDBJ whole genome shotgun (WGS) entry which is preliminary data.</text>
</comment>
<feature type="domain" description="Fibronectin type-III" evidence="2">
    <location>
        <begin position="101"/>
        <end position="203"/>
    </location>
</feature>
<evidence type="ECO:0000256" key="1">
    <source>
        <dbReference type="SAM" id="Phobius"/>
    </source>
</evidence>
<dbReference type="Proteomes" id="UP000225706">
    <property type="component" value="Unassembled WGS sequence"/>
</dbReference>
<keyword evidence="1" id="KW-0472">Membrane</keyword>
<evidence type="ECO:0000259" key="2">
    <source>
        <dbReference type="PROSITE" id="PS50853"/>
    </source>
</evidence>
<reference evidence="4" key="1">
    <citation type="journal article" date="2017" name="bioRxiv">
        <title>Comparative analysis of the genomes of Stylophora pistillata and Acropora digitifera provides evidence for extensive differences between species of corals.</title>
        <authorList>
            <person name="Voolstra C.R."/>
            <person name="Li Y."/>
            <person name="Liew Y.J."/>
            <person name="Baumgarten S."/>
            <person name="Zoccola D."/>
            <person name="Flot J.-F."/>
            <person name="Tambutte S."/>
            <person name="Allemand D."/>
            <person name="Aranda M."/>
        </authorList>
    </citation>
    <scope>NUCLEOTIDE SEQUENCE [LARGE SCALE GENOMIC DNA]</scope>
</reference>
<evidence type="ECO:0000313" key="3">
    <source>
        <dbReference type="EMBL" id="PFX21124.1"/>
    </source>
</evidence>
<keyword evidence="1" id="KW-1133">Transmembrane helix</keyword>
<dbReference type="InterPro" id="IPR013783">
    <property type="entry name" value="Ig-like_fold"/>
</dbReference>
<keyword evidence="1" id="KW-0812">Transmembrane</keyword>
<organism evidence="3 4">
    <name type="scientific">Stylophora pistillata</name>
    <name type="common">Smooth cauliflower coral</name>
    <dbReference type="NCBI Taxonomy" id="50429"/>
    <lineage>
        <taxon>Eukaryota</taxon>
        <taxon>Metazoa</taxon>
        <taxon>Cnidaria</taxon>
        <taxon>Anthozoa</taxon>
        <taxon>Hexacorallia</taxon>
        <taxon>Scleractinia</taxon>
        <taxon>Astrocoeniina</taxon>
        <taxon>Pocilloporidae</taxon>
        <taxon>Stylophora</taxon>
    </lineage>
</organism>
<dbReference type="EMBL" id="LSMT01000290">
    <property type="protein sequence ID" value="PFX21124.1"/>
    <property type="molecule type" value="Genomic_DNA"/>
</dbReference>
<gene>
    <name evidence="3" type="ORF">AWC38_SpisGene14406</name>
</gene>
<feature type="transmembrane region" description="Helical" evidence="1">
    <location>
        <begin position="346"/>
        <end position="369"/>
    </location>
</feature>
<proteinExistence type="predicted"/>
<protein>
    <recommendedName>
        <fullName evidence="2">Fibronectin type-III domain-containing protein</fullName>
    </recommendedName>
</protein>
<name>A0A2B4RRQ8_STYPI</name>
<dbReference type="CDD" id="cd00063">
    <property type="entry name" value="FN3"/>
    <property type="match status" value="1"/>
</dbReference>
<dbReference type="InterPro" id="IPR036116">
    <property type="entry name" value="FN3_sf"/>
</dbReference>
<dbReference type="SUPFAM" id="SSF49265">
    <property type="entry name" value="Fibronectin type III"/>
    <property type="match status" value="1"/>
</dbReference>
<sequence>MQETESTVFFNSYNCDEDCEECLLPLRFESTKPRTYNECKAECKKSSEIPIYFQNLFKGFAVQISVAIVTARGLQVQVQSKEFRHVGDWMTTLSDKVHLDPPKGLQAYVRKAGDRFEGHLTWHLAPRSKTCDYRIQWRANHADHWESEAFEVSHSKHYTDTRINYILEGLLPMKNYTIEVISVTSDEKQNRSTVCIVTPSLELGPPENLTLVNVTHLSRNTSTAIFTWWPPHTIPITDHIQEYRLAWKKIPVLGRVFAQLHFDSVRLPAHIGSFPALNYYEAKLPNYCPFPGVTGFFLLLQIAAVSSVTGMGMEAMILFNTTEPTIKVSRYKDQYSPVSKSKALPWRFITGYLVAIVCASLVGLTYAFVRKKYGSLSLAVEQIRERCHSERDVEVNLI</sequence>
<dbReference type="Pfam" id="PF00041">
    <property type="entry name" value="fn3"/>
    <property type="match status" value="1"/>
</dbReference>
<dbReference type="PROSITE" id="PS50853">
    <property type="entry name" value="FN3"/>
    <property type="match status" value="1"/>
</dbReference>
<accession>A0A2B4RRQ8</accession>